<comment type="function">
    <text evidence="9">Transcription factor that binds specifically to a 5'-AA[AG]G-3' consensus core sequence.</text>
</comment>
<protein>
    <recommendedName>
        <fullName evidence="9">Dof zinc finger protein</fullName>
    </recommendedName>
</protein>
<evidence type="ECO:0000256" key="6">
    <source>
        <dbReference type="ARBA" id="ARBA00023163"/>
    </source>
</evidence>
<comment type="caution">
    <text evidence="12">The sequence shown here is derived from an EMBL/GenBank/DDBJ whole genome shotgun (WGS) entry which is preliminary data.</text>
</comment>
<evidence type="ECO:0000256" key="5">
    <source>
        <dbReference type="ARBA" id="ARBA00023125"/>
    </source>
</evidence>
<feature type="domain" description="Dof-type" evidence="11">
    <location>
        <begin position="45"/>
        <end position="99"/>
    </location>
</feature>
<dbReference type="AlphaFoldDB" id="A0ABD3E9G8"/>
<dbReference type="PROSITE" id="PS01361">
    <property type="entry name" value="ZF_DOF_1"/>
    <property type="match status" value="1"/>
</dbReference>
<evidence type="ECO:0000256" key="7">
    <source>
        <dbReference type="ARBA" id="ARBA00023242"/>
    </source>
</evidence>
<sequence length="300" mass="32196">MIQELLIKGDKKPKLSNKNPSPGGATTLDGGGSPSSPSSSAAENLRCPRCDSSNTKFCYYNNYNLTQPRHFCKTCRRYWTKGGALRSVPIGGGCRKNKNATITTAVAKSIGKLKPGSSEMIRTGLFSGLDHAHDHQAQAHISANPNMLGASSQNNYNFLSLLRANQNPNNYSNHHHLQNPVFNMGLDTVGPAHVPYSGLQGSLYRNQTPGPPGFTQGEIQSNGLQELYQRLRSPSTSCYFPENVPLILGNIASANSTPAADNSAVLESAPAGTGELGLGFWNANNISWPTIDLPTTNQLN</sequence>
<dbReference type="EMBL" id="JAVIJP010000007">
    <property type="protein sequence ID" value="KAL3651120.1"/>
    <property type="molecule type" value="Genomic_DNA"/>
</dbReference>
<evidence type="ECO:0000313" key="13">
    <source>
        <dbReference type="Proteomes" id="UP001632038"/>
    </source>
</evidence>
<accession>A0ABD3E9G8</accession>
<dbReference type="Pfam" id="PF02701">
    <property type="entry name" value="Zn_ribbon_Dof"/>
    <property type="match status" value="1"/>
</dbReference>
<dbReference type="GO" id="GO:0008270">
    <property type="term" value="F:zinc ion binding"/>
    <property type="evidence" value="ECO:0007669"/>
    <property type="project" value="UniProtKB-KW"/>
</dbReference>
<keyword evidence="4 9" id="KW-0805">Transcription regulation</keyword>
<dbReference type="PROSITE" id="PS50884">
    <property type="entry name" value="ZF_DOF_2"/>
    <property type="match status" value="1"/>
</dbReference>
<feature type="region of interest" description="Disordered" evidence="10">
    <location>
        <begin position="1"/>
        <end position="46"/>
    </location>
</feature>
<dbReference type="PANTHER" id="PTHR31992">
    <property type="entry name" value="DOF ZINC FINGER PROTEIN DOF1.4-RELATED"/>
    <property type="match status" value="1"/>
</dbReference>
<dbReference type="Proteomes" id="UP001632038">
    <property type="component" value="Unassembled WGS sequence"/>
</dbReference>
<evidence type="ECO:0000313" key="12">
    <source>
        <dbReference type="EMBL" id="KAL3651120.1"/>
    </source>
</evidence>
<evidence type="ECO:0000256" key="9">
    <source>
        <dbReference type="RuleBase" id="RU369094"/>
    </source>
</evidence>
<evidence type="ECO:0000256" key="1">
    <source>
        <dbReference type="ARBA" id="ARBA00022723"/>
    </source>
</evidence>
<keyword evidence="5 8" id="KW-0238">DNA-binding</keyword>
<evidence type="ECO:0000256" key="10">
    <source>
        <dbReference type="SAM" id="MobiDB-lite"/>
    </source>
</evidence>
<keyword evidence="7 8" id="KW-0539">Nucleus</keyword>
<proteinExistence type="predicted"/>
<keyword evidence="13" id="KW-1185">Reference proteome</keyword>
<name>A0ABD3E9G8_9LAMI</name>
<evidence type="ECO:0000256" key="8">
    <source>
        <dbReference type="PROSITE-ProRule" id="PRU00071"/>
    </source>
</evidence>
<dbReference type="GO" id="GO:0003700">
    <property type="term" value="F:DNA-binding transcription factor activity"/>
    <property type="evidence" value="ECO:0007669"/>
    <property type="project" value="UniProtKB-UniRule"/>
</dbReference>
<keyword evidence="1 9" id="KW-0479">Metal-binding</keyword>
<gene>
    <name evidence="12" type="ORF">CASFOL_007523</name>
</gene>
<evidence type="ECO:0000256" key="4">
    <source>
        <dbReference type="ARBA" id="ARBA00023015"/>
    </source>
</evidence>
<evidence type="ECO:0000256" key="2">
    <source>
        <dbReference type="ARBA" id="ARBA00022771"/>
    </source>
</evidence>
<evidence type="ECO:0000256" key="3">
    <source>
        <dbReference type="ARBA" id="ARBA00022833"/>
    </source>
</evidence>
<reference evidence="13" key="1">
    <citation type="journal article" date="2024" name="IScience">
        <title>Strigolactones Initiate the Formation of Haustorium-like Structures in Castilleja.</title>
        <authorList>
            <person name="Buerger M."/>
            <person name="Peterson D."/>
            <person name="Chory J."/>
        </authorList>
    </citation>
    <scope>NUCLEOTIDE SEQUENCE [LARGE SCALE GENOMIC DNA]</scope>
</reference>
<dbReference type="InterPro" id="IPR045174">
    <property type="entry name" value="Dof"/>
</dbReference>
<dbReference type="GO" id="GO:0005634">
    <property type="term" value="C:nucleus"/>
    <property type="evidence" value="ECO:0007669"/>
    <property type="project" value="UniProtKB-SubCell"/>
</dbReference>
<keyword evidence="2 8" id="KW-0863">Zinc-finger</keyword>
<evidence type="ECO:0000259" key="11">
    <source>
        <dbReference type="PROSITE" id="PS50884"/>
    </source>
</evidence>
<keyword evidence="6 9" id="KW-0804">Transcription</keyword>
<keyword evidence="3 9" id="KW-0862">Zinc</keyword>
<dbReference type="GO" id="GO:0003677">
    <property type="term" value="F:DNA binding"/>
    <property type="evidence" value="ECO:0007669"/>
    <property type="project" value="UniProtKB-UniRule"/>
</dbReference>
<comment type="subcellular location">
    <subcellularLocation>
        <location evidence="8 9">Nucleus</location>
    </subcellularLocation>
</comment>
<dbReference type="InterPro" id="IPR003851">
    <property type="entry name" value="Znf_Dof"/>
</dbReference>
<organism evidence="12 13">
    <name type="scientific">Castilleja foliolosa</name>
    <dbReference type="NCBI Taxonomy" id="1961234"/>
    <lineage>
        <taxon>Eukaryota</taxon>
        <taxon>Viridiplantae</taxon>
        <taxon>Streptophyta</taxon>
        <taxon>Embryophyta</taxon>
        <taxon>Tracheophyta</taxon>
        <taxon>Spermatophyta</taxon>
        <taxon>Magnoliopsida</taxon>
        <taxon>eudicotyledons</taxon>
        <taxon>Gunneridae</taxon>
        <taxon>Pentapetalae</taxon>
        <taxon>asterids</taxon>
        <taxon>lamiids</taxon>
        <taxon>Lamiales</taxon>
        <taxon>Orobanchaceae</taxon>
        <taxon>Pedicularideae</taxon>
        <taxon>Castillejinae</taxon>
        <taxon>Castilleja</taxon>
    </lineage>
</organism>